<dbReference type="EMBL" id="CP045810">
    <property type="protein sequence ID" value="QHN38072.1"/>
    <property type="molecule type" value="Genomic_DNA"/>
</dbReference>
<evidence type="ECO:0000256" key="4">
    <source>
        <dbReference type="ARBA" id="ARBA00023136"/>
    </source>
</evidence>
<organism evidence="8">
    <name type="scientific">Gordonia amarae</name>
    <dbReference type="NCBI Taxonomy" id="36821"/>
    <lineage>
        <taxon>Bacteria</taxon>
        <taxon>Bacillati</taxon>
        <taxon>Actinomycetota</taxon>
        <taxon>Actinomycetes</taxon>
        <taxon>Mycobacteriales</taxon>
        <taxon>Gordoniaceae</taxon>
        <taxon>Gordonia</taxon>
    </lineage>
</organism>
<feature type="transmembrane region" description="Helical" evidence="6">
    <location>
        <begin position="82"/>
        <end position="103"/>
    </location>
</feature>
<dbReference type="GO" id="GO:0046677">
    <property type="term" value="P:response to antibiotic"/>
    <property type="evidence" value="ECO:0007669"/>
    <property type="project" value="UniProtKB-KW"/>
</dbReference>
<dbReference type="AlphaFoldDB" id="A0A857M8H9"/>
<reference evidence="8" key="1">
    <citation type="journal article" date="2021" name="Nat. Microbiol.">
        <title>Cocultivation of an ultrasmall environmental parasitic bacterium with lytic ability against bacteria associated with wastewater foams.</title>
        <authorList>
            <person name="Batinovic S."/>
            <person name="Rose J.J.A."/>
            <person name="Ratcliffe J."/>
            <person name="Seviour R.J."/>
            <person name="Petrovski S."/>
        </authorList>
    </citation>
    <scope>NUCLEOTIDE SEQUENCE</scope>
    <source>
        <strain evidence="8">CON44</strain>
    </source>
</reference>
<evidence type="ECO:0000256" key="1">
    <source>
        <dbReference type="ARBA" id="ARBA00004141"/>
    </source>
</evidence>
<gene>
    <name evidence="8" type="ORF">GII30_01710</name>
</gene>
<evidence type="ECO:0000256" key="5">
    <source>
        <dbReference type="ARBA" id="ARBA00023251"/>
    </source>
</evidence>
<feature type="transmembrane region" description="Helical" evidence="6">
    <location>
        <begin position="193"/>
        <end position="210"/>
    </location>
</feature>
<dbReference type="Pfam" id="PF01061">
    <property type="entry name" value="ABC2_membrane"/>
    <property type="match status" value="1"/>
</dbReference>
<keyword evidence="2 6" id="KW-0812">Transmembrane</keyword>
<dbReference type="PANTHER" id="PTHR43229">
    <property type="entry name" value="NODULATION PROTEIN J"/>
    <property type="match status" value="1"/>
</dbReference>
<evidence type="ECO:0000256" key="3">
    <source>
        <dbReference type="ARBA" id="ARBA00022989"/>
    </source>
</evidence>
<dbReference type="InterPro" id="IPR047817">
    <property type="entry name" value="ABC2_TM_bact-type"/>
</dbReference>
<evidence type="ECO:0000256" key="6">
    <source>
        <dbReference type="RuleBase" id="RU361157"/>
    </source>
</evidence>
<dbReference type="GO" id="GO:0140359">
    <property type="term" value="F:ABC-type transporter activity"/>
    <property type="evidence" value="ECO:0007669"/>
    <property type="project" value="InterPro"/>
</dbReference>
<dbReference type="PROSITE" id="PS51012">
    <property type="entry name" value="ABC_TM2"/>
    <property type="match status" value="1"/>
</dbReference>
<comment type="similarity">
    <text evidence="6">Belongs to the ABC-2 integral membrane protein family.</text>
</comment>
<keyword evidence="5" id="KW-0046">Antibiotic resistance</keyword>
<feature type="transmembrane region" description="Helical" evidence="6">
    <location>
        <begin position="260"/>
        <end position="278"/>
    </location>
</feature>
<evidence type="ECO:0000313" key="8">
    <source>
        <dbReference type="EMBL" id="QHN38072.1"/>
    </source>
</evidence>
<keyword evidence="3 6" id="KW-1133">Transmembrane helix</keyword>
<feature type="domain" description="ABC transmembrane type-2" evidence="7">
    <location>
        <begin position="46"/>
        <end position="281"/>
    </location>
</feature>
<feature type="transmembrane region" description="Helical" evidence="6">
    <location>
        <begin position="51"/>
        <end position="70"/>
    </location>
</feature>
<dbReference type="InterPro" id="IPR000412">
    <property type="entry name" value="ABC_2_transport"/>
</dbReference>
<evidence type="ECO:0000256" key="2">
    <source>
        <dbReference type="ARBA" id="ARBA00022692"/>
    </source>
</evidence>
<name>A0A857M8H9_9ACTN</name>
<dbReference type="InterPro" id="IPR013525">
    <property type="entry name" value="ABC2_TM"/>
</dbReference>
<dbReference type="PANTHER" id="PTHR43229:SF2">
    <property type="entry name" value="NODULATION PROTEIN J"/>
    <property type="match status" value="1"/>
</dbReference>
<feature type="transmembrane region" description="Helical" evidence="6">
    <location>
        <begin position="124"/>
        <end position="149"/>
    </location>
</feature>
<dbReference type="PIRSF" id="PIRSF006648">
    <property type="entry name" value="DrrB"/>
    <property type="match status" value="1"/>
</dbReference>
<feature type="transmembrane region" description="Helical" evidence="6">
    <location>
        <begin position="161"/>
        <end position="181"/>
    </location>
</feature>
<evidence type="ECO:0000259" key="7">
    <source>
        <dbReference type="PROSITE" id="PS51012"/>
    </source>
</evidence>
<dbReference type="RefSeq" id="WP_005188867.1">
    <property type="nucleotide sequence ID" value="NZ_CP045804.1"/>
</dbReference>
<dbReference type="InterPro" id="IPR051784">
    <property type="entry name" value="Nod_factor_ABC_transporter"/>
</dbReference>
<keyword evidence="4 6" id="KW-0472">Membrane</keyword>
<keyword evidence="6" id="KW-1003">Cell membrane</keyword>
<proteinExistence type="inferred from homology"/>
<protein>
    <recommendedName>
        <fullName evidence="6">Transport permease protein</fullName>
    </recommendedName>
</protein>
<keyword evidence="6" id="KW-0813">Transport</keyword>
<accession>A0A857M8H9</accession>
<dbReference type="GO" id="GO:0043190">
    <property type="term" value="C:ATP-binding cassette (ABC) transporter complex"/>
    <property type="evidence" value="ECO:0007669"/>
    <property type="project" value="InterPro"/>
</dbReference>
<sequence length="284" mass="31290">MTSESTTAAAVSDRTVNRPEIRPTSLWRQSGLMVWRNLIYTKRMPEMLSDVTIQPIMFVLLFAFVFGAAIDVPGASYKEFLLPGIMGQTMMFTAFIVASGLTGDLEKGIIDRFRSLPIQRSSVLVGRALASLLHSSIGIVVMAVTGLLIGWRIRTNLIDGIVGFALVLLFGFGMIWFGILVGSWLRTIEAVNGFLFSTLFPLSFLSNAFVPTEPMPNWLETIAEWNPMSSLVQALRVSWGNGPEMPDAALPLQHPVLSTVIWSLALTAVFAPFALRAYTRRTSD</sequence>
<comment type="subcellular location">
    <subcellularLocation>
        <location evidence="6">Cell membrane</location>
        <topology evidence="6">Multi-pass membrane protein</topology>
    </subcellularLocation>
    <subcellularLocation>
        <location evidence="1">Membrane</location>
        <topology evidence="1">Multi-pass membrane protein</topology>
    </subcellularLocation>
</comment>